<dbReference type="AlphaFoldDB" id="A0A412AXZ3"/>
<accession>A0A412AXZ3</accession>
<dbReference type="EMBL" id="QRTC01000015">
    <property type="protein sequence ID" value="RGQ41834.1"/>
    <property type="molecule type" value="Genomic_DNA"/>
</dbReference>
<organism evidence="2 3">
    <name type="scientific">[Clostridium] leptum</name>
    <dbReference type="NCBI Taxonomy" id="1535"/>
    <lineage>
        <taxon>Bacteria</taxon>
        <taxon>Bacillati</taxon>
        <taxon>Bacillota</taxon>
        <taxon>Clostridia</taxon>
        <taxon>Eubacteriales</taxon>
        <taxon>Oscillospiraceae</taxon>
        <taxon>Oscillospiraceae incertae sedis</taxon>
    </lineage>
</organism>
<sequence length="231" mass="26160">MVRPPKPLKFFIYHTTAAYALKRGITRGVPMGILRKLCHSTRWKAVFFILSVLICVVSTFFYAFSHLFSQSSDSVWDRLNQIQEEYPPGSSFTGAYRGATQCFGFAGYVFHALYGCDMPNSYYRDTWYQLDGTENLSVVGQLTQKNISKTALERLLTQGRPGDIIQYGTPHYPHTMVLLQTITEGFTVYDCNYDRQCTVLVRQVSYEALAAEIGSSSAQCGLTLYRANLKE</sequence>
<evidence type="ECO:0000313" key="2">
    <source>
        <dbReference type="EMBL" id="RGQ41834.1"/>
    </source>
</evidence>
<dbReference type="Proteomes" id="UP000284751">
    <property type="component" value="Unassembled WGS sequence"/>
</dbReference>
<protein>
    <submittedName>
        <fullName evidence="2">Uncharacterized protein</fullName>
    </submittedName>
</protein>
<name>A0A412AXZ3_9FIRM</name>
<evidence type="ECO:0000256" key="1">
    <source>
        <dbReference type="SAM" id="Phobius"/>
    </source>
</evidence>
<proteinExistence type="predicted"/>
<reference evidence="2 3" key="1">
    <citation type="submission" date="2018-08" db="EMBL/GenBank/DDBJ databases">
        <title>A genome reference for cultivated species of the human gut microbiota.</title>
        <authorList>
            <person name="Zou Y."/>
            <person name="Xue W."/>
            <person name="Luo G."/>
        </authorList>
    </citation>
    <scope>NUCLEOTIDE SEQUENCE [LARGE SCALE GENOMIC DNA]</scope>
    <source>
        <strain evidence="2 3">AF28-26</strain>
    </source>
</reference>
<gene>
    <name evidence="2" type="ORF">DWY99_05420</name>
</gene>
<evidence type="ECO:0000313" key="3">
    <source>
        <dbReference type="Proteomes" id="UP000284751"/>
    </source>
</evidence>
<keyword evidence="1" id="KW-1133">Transmembrane helix</keyword>
<comment type="caution">
    <text evidence="2">The sequence shown here is derived from an EMBL/GenBank/DDBJ whole genome shotgun (WGS) entry which is preliminary data.</text>
</comment>
<feature type="transmembrane region" description="Helical" evidence="1">
    <location>
        <begin position="45"/>
        <end position="64"/>
    </location>
</feature>
<keyword evidence="1" id="KW-0472">Membrane</keyword>
<keyword evidence="1" id="KW-0812">Transmembrane</keyword>